<dbReference type="Pfam" id="PF03869">
    <property type="entry name" value="Arc"/>
    <property type="match status" value="1"/>
</dbReference>
<organism evidence="3 4">
    <name type="scientific">Methylobacterium terrae</name>
    <dbReference type="NCBI Taxonomy" id="2202827"/>
    <lineage>
        <taxon>Bacteria</taxon>
        <taxon>Pseudomonadati</taxon>
        <taxon>Pseudomonadota</taxon>
        <taxon>Alphaproteobacteria</taxon>
        <taxon>Hyphomicrobiales</taxon>
        <taxon>Methylobacteriaceae</taxon>
        <taxon>Methylobacterium</taxon>
    </lineage>
</organism>
<proteinExistence type="predicted"/>
<dbReference type="AlphaFoldDB" id="A0A2U8WVV8"/>
<name>A0A2U8WVV8_9HYPH</name>
<dbReference type="KEGG" id="mtea:DK419_26655"/>
<feature type="domain" description="Arc-like DNA binding" evidence="2">
    <location>
        <begin position="46"/>
        <end position="86"/>
    </location>
</feature>
<dbReference type="GO" id="GO:0006355">
    <property type="term" value="P:regulation of DNA-templated transcription"/>
    <property type="evidence" value="ECO:0007669"/>
    <property type="project" value="InterPro"/>
</dbReference>
<evidence type="ECO:0000256" key="1">
    <source>
        <dbReference type="SAM" id="MobiDB-lite"/>
    </source>
</evidence>
<protein>
    <recommendedName>
        <fullName evidence="2">Arc-like DNA binding domain-containing protein</fullName>
    </recommendedName>
</protein>
<dbReference type="InterPro" id="IPR013321">
    <property type="entry name" value="Arc_rbn_hlx_hlx"/>
</dbReference>
<accession>A0A2U8WVV8</accession>
<dbReference type="SUPFAM" id="SSF47598">
    <property type="entry name" value="Ribbon-helix-helix"/>
    <property type="match status" value="1"/>
</dbReference>
<evidence type="ECO:0000313" key="4">
    <source>
        <dbReference type="Proteomes" id="UP000245444"/>
    </source>
</evidence>
<evidence type="ECO:0000259" key="2">
    <source>
        <dbReference type="Pfam" id="PF03869"/>
    </source>
</evidence>
<dbReference type="Gene3D" id="1.10.1220.10">
    <property type="entry name" value="Met repressor-like"/>
    <property type="match status" value="1"/>
</dbReference>
<sequence length="244" mass="27768">MRRQYRCVVDDHKRCDYKCEDKLECAMAGSRGRPPSGEFKGKSAVFTTRIRPELRDRLAESAESNGRSLSQEVERRLSDSFRLEDRMEYAFGSVENFWLMRMIALAINNAQITHQEGERWRNDPEAFDATLKIVNGVLEALRPGPAPQTTNKKKEANNFWQTHVAVTTLESIYLANPDLPINEGSDTDHVLASIKRKLGEDAPRALQRVLFDAPSLEDWDRRIKDAEEADRRNSGDAAEGQTSK</sequence>
<keyword evidence="4" id="KW-1185">Reference proteome</keyword>
<dbReference type="InterPro" id="IPR005569">
    <property type="entry name" value="Arc_DNA-bd_dom"/>
</dbReference>
<gene>
    <name evidence="3" type="ORF">DK419_26655</name>
</gene>
<feature type="compositionally biased region" description="Basic and acidic residues" evidence="1">
    <location>
        <begin position="222"/>
        <end position="234"/>
    </location>
</feature>
<reference evidence="3 4" key="1">
    <citation type="submission" date="2018-05" db="EMBL/GenBank/DDBJ databases">
        <title>Complete Genome Sequence of Methylobacterium sp. 17Sr1-28.</title>
        <authorList>
            <person name="Srinivasan S."/>
        </authorList>
    </citation>
    <scope>NUCLEOTIDE SEQUENCE [LARGE SCALE GENOMIC DNA]</scope>
    <source>
        <strain evidence="3 4">17Sr1-28</strain>
    </source>
</reference>
<feature type="region of interest" description="Disordered" evidence="1">
    <location>
        <begin position="222"/>
        <end position="244"/>
    </location>
</feature>
<evidence type="ECO:0000313" key="3">
    <source>
        <dbReference type="EMBL" id="AWN49476.1"/>
    </source>
</evidence>
<dbReference type="GO" id="GO:0003677">
    <property type="term" value="F:DNA binding"/>
    <property type="evidence" value="ECO:0007669"/>
    <property type="project" value="InterPro"/>
</dbReference>
<dbReference type="Proteomes" id="UP000245444">
    <property type="component" value="Chromosome"/>
</dbReference>
<dbReference type="OrthoDB" id="9888911at2"/>
<dbReference type="InterPro" id="IPR010985">
    <property type="entry name" value="Ribbon_hlx_hlx"/>
</dbReference>
<dbReference type="EMBL" id="CP029553">
    <property type="protein sequence ID" value="AWN49476.1"/>
    <property type="molecule type" value="Genomic_DNA"/>
</dbReference>